<organism evidence="2 3">
    <name type="scientific">Rhodococcoides fascians</name>
    <name type="common">Rhodococcus fascians</name>
    <dbReference type="NCBI Taxonomy" id="1828"/>
    <lineage>
        <taxon>Bacteria</taxon>
        <taxon>Bacillati</taxon>
        <taxon>Actinomycetota</taxon>
        <taxon>Actinomycetes</taxon>
        <taxon>Mycobacteriales</taxon>
        <taxon>Nocardiaceae</taxon>
        <taxon>Rhodococcoides</taxon>
    </lineage>
</organism>
<dbReference type="PATRIC" id="fig|1653479.3.peg.5110"/>
<name>A0A143QT45_RHOFA</name>
<geneLocation type="plasmid" evidence="2 3">
    <name>unnamed1</name>
</geneLocation>
<dbReference type="InterPro" id="IPR027417">
    <property type="entry name" value="P-loop_NTPase"/>
</dbReference>
<accession>A0A143QT45</accession>
<dbReference type="Proteomes" id="UP000076038">
    <property type="component" value="Plasmid unnamed1"/>
</dbReference>
<evidence type="ECO:0008006" key="4">
    <source>
        <dbReference type="Google" id="ProtNLM"/>
    </source>
</evidence>
<dbReference type="Gene3D" id="3.40.50.300">
    <property type="entry name" value="P-loop containing nucleotide triphosphate hydrolases"/>
    <property type="match status" value="1"/>
</dbReference>
<evidence type="ECO:0000313" key="2">
    <source>
        <dbReference type="EMBL" id="AMY26295.1"/>
    </source>
</evidence>
<dbReference type="RefSeq" id="WP_063217007.1">
    <property type="nucleotide sequence ID" value="NZ_CP015221.1"/>
</dbReference>
<protein>
    <recommendedName>
        <fullName evidence="4">ATP-binding protein</fullName>
    </recommendedName>
</protein>
<keyword evidence="3" id="KW-1185">Reference proteome</keyword>
<dbReference type="AlphaFoldDB" id="A0A143QT45"/>
<dbReference type="OrthoDB" id="9804380at2"/>
<reference evidence="3" key="2">
    <citation type="submission" date="2016-04" db="EMBL/GenBank/DDBJ databases">
        <title>Complete Genome and Plasmid Sequences for Rhodococcus fascians D188 and Draft Sequences for Rhodococcus spp. Isolates PBTS 1 and PBTS 2.</title>
        <authorList>
            <person name="Stamer R."/>
            <person name="Vereecke D."/>
            <person name="Zhang Y."/>
            <person name="Schilkey F."/>
            <person name="Devitt N."/>
            <person name="Randall J."/>
        </authorList>
    </citation>
    <scope>NUCLEOTIDE SEQUENCE [LARGE SCALE GENOMIC DNA]</scope>
    <source>
        <strain evidence="3">PBTS2</strain>
        <plasmid evidence="3">unnamed1</plasmid>
    </source>
</reference>
<proteinExistence type="predicted"/>
<dbReference type="EMBL" id="CP015221">
    <property type="protein sequence ID" value="AMY26295.1"/>
    <property type="molecule type" value="Genomic_DNA"/>
</dbReference>
<evidence type="ECO:0000256" key="1">
    <source>
        <dbReference type="SAM" id="MobiDB-lite"/>
    </source>
</evidence>
<evidence type="ECO:0000313" key="3">
    <source>
        <dbReference type="Proteomes" id="UP000076038"/>
    </source>
</evidence>
<sequence>MPTTHARPPKPASTRVDKYKVMSDEERTALERRCAAATGITAFWLRARLNRDANHRRNRDRDLALLGDGTDAARFTESDARGFKGASSGRMAIVLPPVEYRGTTKQVAGLYPWIFGASAPILGPILGPHLSTGAPVGFSPLAAKERGAITAPACIIIALNGFGKSTLLRRIALGDIAAGIRVMWPGDVKPDGRKLTEAVCTTGVNEVGYGTGSLNPLDPGPIGVALARYITIDPDLRRRYEFALHFRQVNLVLALCEIVRRSPLQDYEEAVIDSGIRLLYTPVSDGGRGHDVERPARLSDLLDLVDSCPDELQNDVVADSAEEYRGQVKPLLRTLRALTKGRFGETFDSNTTVRIDIDNPSTCLDMSAVPEGDSLMRAAVLVSGWSECFAAVDASHLRATSGNGPHLAFSILMDELWQVLSCGPTMVDRLDGVQRLQRTKGVGVIAVSHSVADLEKVGATGFFERSRARIIGPIPRSEVARLSEVMQFSEREKTMLTNWSDSADLGSAATAMTAARIRCKHCSRSLLYLAGTQTPEWVHQDSEARYCDAVDPQQDSYYEAQDTGRVAEPLEAVKQPPSGMGHFLLKLGEGGRPGVPFRVWVTPAEKKSGIHDTDERLDAAAEEQRRAAVTR</sequence>
<dbReference type="SUPFAM" id="SSF52540">
    <property type="entry name" value="P-loop containing nucleoside triphosphate hydrolases"/>
    <property type="match status" value="1"/>
</dbReference>
<gene>
    <name evidence="2" type="ORF">A3Q41_05040</name>
</gene>
<keyword evidence="2" id="KW-0614">Plasmid</keyword>
<reference evidence="2 3" key="1">
    <citation type="journal article" date="2016" name="Genome Announc.">
        <title>Complete Genome and Plasmid Sequences for Rhodococcus fascians D188 and Draft Sequences for Rhodococcus Isolates PBTS 1 and PBTS 2.</title>
        <authorList>
            <person name="Stamler R.A."/>
            <person name="Vereecke D."/>
            <person name="Zhang Y."/>
            <person name="Schilkey F."/>
            <person name="Devitt N."/>
            <person name="Randall J.J."/>
        </authorList>
    </citation>
    <scope>NUCLEOTIDE SEQUENCE [LARGE SCALE GENOMIC DNA]</scope>
    <source>
        <strain evidence="2 3">PBTS2</strain>
        <plasmid evidence="2">unnamed1</plasmid>
    </source>
</reference>
<feature type="region of interest" description="Disordered" evidence="1">
    <location>
        <begin position="608"/>
        <end position="631"/>
    </location>
</feature>
<dbReference type="KEGG" id="rhs:A3Q41_05040"/>